<feature type="region of interest" description="Disordered" evidence="1">
    <location>
        <begin position="12"/>
        <end position="34"/>
    </location>
</feature>
<gene>
    <name evidence="2" type="ORF">Sjap_005371</name>
</gene>
<name>A0AAP0K3W8_9MAGN</name>
<sequence length="58" mass="6443">MTDATMQVVRLKGAMTNLPRRTRSSGAQIPGSSLGRSWSGFTVKGWRCSSIERTRSER</sequence>
<proteinExistence type="predicted"/>
<organism evidence="2 3">
    <name type="scientific">Stephania japonica</name>
    <dbReference type="NCBI Taxonomy" id="461633"/>
    <lineage>
        <taxon>Eukaryota</taxon>
        <taxon>Viridiplantae</taxon>
        <taxon>Streptophyta</taxon>
        <taxon>Embryophyta</taxon>
        <taxon>Tracheophyta</taxon>
        <taxon>Spermatophyta</taxon>
        <taxon>Magnoliopsida</taxon>
        <taxon>Ranunculales</taxon>
        <taxon>Menispermaceae</taxon>
        <taxon>Menispermoideae</taxon>
        <taxon>Cissampelideae</taxon>
        <taxon>Stephania</taxon>
    </lineage>
</organism>
<reference evidence="2 3" key="1">
    <citation type="submission" date="2024-01" db="EMBL/GenBank/DDBJ databases">
        <title>Genome assemblies of Stephania.</title>
        <authorList>
            <person name="Yang L."/>
        </authorList>
    </citation>
    <scope>NUCLEOTIDE SEQUENCE [LARGE SCALE GENOMIC DNA]</scope>
    <source>
        <strain evidence="2">QJT</strain>
        <tissue evidence="2">Leaf</tissue>
    </source>
</reference>
<dbReference type="EMBL" id="JBBNAE010000002">
    <property type="protein sequence ID" value="KAK9145468.1"/>
    <property type="molecule type" value="Genomic_DNA"/>
</dbReference>
<keyword evidence="3" id="KW-1185">Reference proteome</keyword>
<evidence type="ECO:0000313" key="2">
    <source>
        <dbReference type="EMBL" id="KAK9145468.1"/>
    </source>
</evidence>
<protein>
    <submittedName>
        <fullName evidence="2">Uncharacterized protein</fullName>
    </submittedName>
</protein>
<evidence type="ECO:0000256" key="1">
    <source>
        <dbReference type="SAM" id="MobiDB-lite"/>
    </source>
</evidence>
<dbReference type="AlphaFoldDB" id="A0AAP0K3W8"/>
<comment type="caution">
    <text evidence="2">The sequence shown here is derived from an EMBL/GenBank/DDBJ whole genome shotgun (WGS) entry which is preliminary data.</text>
</comment>
<evidence type="ECO:0000313" key="3">
    <source>
        <dbReference type="Proteomes" id="UP001417504"/>
    </source>
</evidence>
<accession>A0AAP0K3W8</accession>
<feature type="compositionally biased region" description="Polar residues" evidence="1">
    <location>
        <begin position="24"/>
        <end position="34"/>
    </location>
</feature>
<dbReference type="Proteomes" id="UP001417504">
    <property type="component" value="Unassembled WGS sequence"/>
</dbReference>